<proteinExistence type="predicted"/>
<organism evidence="1 2">
    <name type="scientific">Halanaerobium praevalens (strain ATCC 33744 / DSM 2228 / GSL)</name>
    <dbReference type="NCBI Taxonomy" id="572479"/>
    <lineage>
        <taxon>Bacteria</taxon>
        <taxon>Bacillati</taxon>
        <taxon>Bacillota</taxon>
        <taxon>Clostridia</taxon>
        <taxon>Halanaerobiales</taxon>
        <taxon>Halanaerobiaceae</taxon>
        <taxon>Halanaerobium</taxon>
    </lineage>
</organism>
<dbReference type="STRING" id="572479.Hprae_0297"/>
<evidence type="ECO:0000313" key="2">
    <source>
        <dbReference type="Proteomes" id="UP000006866"/>
    </source>
</evidence>
<dbReference type="HOGENOM" id="CLU_3118480_0_0_9"/>
<dbReference type="EMBL" id="CP002175">
    <property type="protein sequence ID" value="ADO76454.1"/>
    <property type="molecule type" value="Genomic_DNA"/>
</dbReference>
<gene>
    <name evidence="1" type="ordered locus">Hprae_0297</name>
</gene>
<evidence type="ECO:0000313" key="1">
    <source>
        <dbReference type="EMBL" id="ADO76454.1"/>
    </source>
</evidence>
<reference evidence="1 2" key="2">
    <citation type="journal article" date="2011" name="Stand. Genomic Sci.">
        <title>Complete genome sequence of the extremely halophilic Halanaerobium praevalens type strain (GSL).</title>
        <authorList>
            <person name="Ivanova N."/>
            <person name="Sikorski J."/>
            <person name="Chertkov O."/>
            <person name="Nolan M."/>
            <person name="Lucas S."/>
            <person name="Hammon N."/>
            <person name="Deshpande S."/>
            <person name="Cheng J.F."/>
            <person name="Tapia R."/>
            <person name="Han C."/>
            <person name="Goodwin L."/>
            <person name="Pitluck S."/>
            <person name="Huntemann M."/>
            <person name="Liolios K."/>
            <person name="Pagani I."/>
            <person name="Mavromatis K."/>
            <person name="Ovchinikova G."/>
            <person name="Pati A."/>
            <person name="Chen A."/>
            <person name="Palaniappan K."/>
            <person name="Land M."/>
            <person name="Hauser L."/>
            <person name="Brambilla E.M."/>
            <person name="Kannan K.P."/>
            <person name="Rohde M."/>
            <person name="Tindall B.J."/>
            <person name="Goker M."/>
            <person name="Detter J.C."/>
            <person name="Woyke T."/>
            <person name="Bristow J."/>
            <person name="Eisen J.A."/>
            <person name="Markowitz V."/>
            <person name="Hugenholtz P."/>
            <person name="Kyrpides N.C."/>
            <person name="Klenk H.P."/>
            <person name="Lapidus A."/>
        </authorList>
    </citation>
    <scope>NUCLEOTIDE SEQUENCE [LARGE SCALE GENOMIC DNA]</scope>
    <source>
        <strain evidence="2">ATCC 33744 / DSM 2228 / GSL</strain>
    </source>
</reference>
<protein>
    <submittedName>
        <fullName evidence="1">Uncharacterized protein</fullName>
    </submittedName>
</protein>
<dbReference type="KEGG" id="hpk:Hprae_0297"/>
<accession>E3DN48</accession>
<dbReference type="Proteomes" id="UP000006866">
    <property type="component" value="Chromosome"/>
</dbReference>
<reference evidence="2" key="1">
    <citation type="submission" date="2010-10" db="EMBL/GenBank/DDBJ databases">
        <title>The complete genome of Halanaerobium praevalens DSM 2228.</title>
        <authorList>
            <consortium name="US DOE Joint Genome Institute (JGI-PGF)"/>
            <person name="Lucas S."/>
            <person name="Copeland A."/>
            <person name="Lapidus A."/>
            <person name="Glavina del Rio T."/>
            <person name="Dalin E."/>
            <person name="Tice H."/>
            <person name="Bruce D."/>
            <person name="Goodwin L."/>
            <person name="Pitluck S."/>
            <person name="Kyrpides N."/>
            <person name="Mavromatis K."/>
            <person name="Ivanova N."/>
            <person name="Ovchinnikova G."/>
            <person name="Chertkov O."/>
            <person name="Detter J.C."/>
            <person name="Han C."/>
            <person name="Larimer F."/>
            <person name="Land M."/>
            <person name="Hauser L."/>
            <person name="Markowitz V."/>
            <person name="Cheng J.-F."/>
            <person name="Hugenholtz P."/>
            <person name="Woyke T."/>
            <person name="Wu D."/>
            <person name="Tindall B."/>
            <person name="Pomrenke H.G."/>
            <person name="Brambilla E."/>
            <person name="Klenk H.-P."/>
            <person name="Eisen J.A."/>
        </authorList>
    </citation>
    <scope>NUCLEOTIDE SEQUENCE [LARGE SCALE GENOMIC DNA]</scope>
    <source>
        <strain evidence="2">ATCC 33744 / DSM 2228 / GSL</strain>
    </source>
</reference>
<sequence>MKSIFLLCLVVFLFSIIYFNVCAQNIKTVVVVDFTNDTGYSLLDIGGKRS</sequence>
<dbReference type="AlphaFoldDB" id="E3DN48"/>
<dbReference type="PATRIC" id="fig|572479.3.peg.300"/>
<keyword evidence="2" id="KW-1185">Reference proteome</keyword>
<name>E3DN48_HALPG</name>